<dbReference type="InterPro" id="IPR017853">
    <property type="entry name" value="GH"/>
</dbReference>
<keyword evidence="3" id="KW-0326">Glycosidase</keyword>
<dbReference type="RefSeq" id="WP_207086606.1">
    <property type="nucleotide sequence ID" value="NZ_JAFLQW010000064.1"/>
</dbReference>
<evidence type="ECO:0000313" key="6">
    <source>
        <dbReference type="Proteomes" id="UP000664844"/>
    </source>
</evidence>
<accession>A0ABS3FLR7</accession>
<organism evidence="5 6">
    <name type="scientific">Phormidium pseudopriestleyi FRX01</name>
    <dbReference type="NCBI Taxonomy" id="1759528"/>
    <lineage>
        <taxon>Bacteria</taxon>
        <taxon>Bacillati</taxon>
        <taxon>Cyanobacteriota</taxon>
        <taxon>Cyanophyceae</taxon>
        <taxon>Oscillatoriophycideae</taxon>
        <taxon>Oscillatoriales</taxon>
        <taxon>Oscillatoriaceae</taxon>
        <taxon>Phormidium</taxon>
    </lineage>
</organism>
<dbReference type="PANTHER" id="PTHR12631">
    <property type="entry name" value="ALPHA-L-IDURONIDASE"/>
    <property type="match status" value="1"/>
</dbReference>
<dbReference type="InterPro" id="IPR051923">
    <property type="entry name" value="Glycosyl_Hydrolase_39"/>
</dbReference>
<dbReference type="EMBL" id="JAFLQW010000064">
    <property type="protein sequence ID" value="MBO0348037.1"/>
    <property type="molecule type" value="Genomic_DNA"/>
</dbReference>
<dbReference type="SUPFAM" id="SSF51445">
    <property type="entry name" value="(Trans)glycosidases"/>
    <property type="match status" value="1"/>
</dbReference>
<evidence type="ECO:0000259" key="4">
    <source>
        <dbReference type="Pfam" id="PF01229"/>
    </source>
</evidence>
<evidence type="ECO:0000313" key="5">
    <source>
        <dbReference type="EMBL" id="MBO0348037.1"/>
    </source>
</evidence>
<dbReference type="InterPro" id="IPR049166">
    <property type="entry name" value="GH39_cat"/>
</dbReference>
<dbReference type="Proteomes" id="UP000664844">
    <property type="component" value="Unassembled WGS sequence"/>
</dbReference>
<protein>
    <recommendedName>
        <fullName evidence="4">Glycosyl hydrolases family 39 N-terminal catalytic domain-containing protein</fullName>
    </recommendedName>
</protein>
<keyword evidence="2" id="KW-0378">Hydrolase</keyword>
<dbReference type="Pfam" id="PF01229">
    <property type="entry name" value="Glyco_hydro_39"/>
    <property type="match status" value="1"/>
</dbReference>
<evidence type="ECO:0000256" key="3">
    <source>
        <dbReference type="ARBA" id="ARBA00023295"/>
    </source>
</evidence>
<evidence type="ECO:0000256" key="1">
    <source>
        <dbReference type="ARBA" id="ARBA00008875"/>
    </source>
</evidence>
<evidence type="ECO:0000256" key="2">
    <source>
        <dbReference type="ARBA" id="ARBA00022801"/>
    </source>
</evidence>
<sequence length="435" mass="49578">MNRIQRPVLTFLLFLCLATGMVVGFNSISVEGGVNLGQPETEIPATLFGMHLHHVATTPTYRTDPPITQLTPWPSVPIPTWRLVAAYVEWFALERQKGEWNFEILDKSLELAETHQVEPLMYLGFSPRWASQRPEEPSAYGPGKAAPPQNIEDWRNYVRTVATRYKGRIHYYELWNEPNGYKRFYTGTIAEMLELSREAYQILKEVDPTITVVSPSATGDWGSSPGVEWLEEFLRQGGGDYADVIGYHFYVMPGPPENMMPLIQKVQAVMAKYGQNHKPLWNTESGWLGDQAFSSEDKAAAYVARSYVLNWAAGVQRLYWYDWDSSSGVKIHLTHSDQETLTPAGVAYAEVQKWLVGAHMRSCESLSDKTWICSLERDRGETAWIVWNPDRQLRFRVPEEWGVNQVWNLAGDQQLLSGNQIEIGESPLLLKYSNR</sequence>
<proteinExistence type="inferred from homology"/>
<feature type="domain" description="Glycosyl hydrolases family 39 N-terminal catalytic" evidence="4">
    <location>
        <begin position="96"/>
        <end position="304"/>
    </location>
</feature>
<dbReference type="Gene3D" id="3.20.20.80">
    <property type="entry name" value="Glycosidases"/>
    <property type="match status" value="1"/>
</dbReference>
<name>A0ABS3FLR7_9CYAN</name>
<comment type="similarity">
    <text evidence="1">Belongs to the glycosyl hydrolase 39 family.</text>
</comment>
<dbReference type="PANTHER" id="PTHR12631:SF10">
    <property type="entry name" value="BETA-XYLOSIDASE-LIKE PROTEIN-RELATED"/>
    <property type="match status" value="1"/>
</dbReference>
<keyword evidence="6" id="KW-1185">Reference proteome</keyword>
<comment type="caution">
    <text evidence="5">The sequence shown here is derived from an EMBL/GenBank/DDBJ whole genome shotgun (WGS) entry which is preliminary data.</text>
</comment>
<gene>
    <name evidence="5" type="ORF">J0895_02740</name>
</gene>
<reference evidence="5 6" key="1">
    <citation type="submission" date="2021-03" db="EMBL/GenBank/DDBJ databases">
        <title>Metabolic Capacity of the Antarctic Cyanobacterium Phormidium pseudopriestleyi that Sustains Oxygenic Photosynthesis in the Presence of Hydrogen Sulfide.</title>
        <authorList>
            <person name="Lumian J.E."/>
            <person name="Jungblut A.D."/>
            <person name="Dillon M.L."/>
            <person name="Hawes I."/>
            <person name="Doran P.T."/>
            <person name="Mackey T.J."/>
            <person name="Dick G.J."/>
            <person name="Grettenberger C.L."/>
            <person name="Sumner D.Y."/>
        </authorList>
    </citation>
    <scope>NUCLEOTIDE SEQUENCE [LARGE SCALE GENOMIC DNA]</scope>
    <source>
        <strain evidence="5 6">FRX01</strain>
    </source>
</reference>